<feature type="transmembrane region" description="Helical" evidence="1">
    <location>
        <begin position="61"/>
        <end position="79"/>
    </location>
</feature>
<keyword evidence="1" id="KW-1133">Transmembrane helix</keyword>
<comment type="caution">
    <text evidence="2">The sequence shown here is derived from an EMBL/GenBank/DDBJ whole genome shotgun (WGS) entry which is preliminary data.</text>
</comment>
<dbReference type="Pfam" id="PF07301">
    <property type="entry name" value="DUF1453"/>
    <property type="match status" value="1"/>
</dbReference>
<evidence type="ECO:0000256" key="1">
    <source>
        <dbReference type="SAM" id="Phobius"/>
    </source>
</evidence>
<feature type="transmembrane region" description="Helical" evidence="1">
    <location>
        <begin position="147"/>
        <end position="168"/>
    </location>
</feature>
<feature type="transmembrane region" description="Helical" evidence="1">
    <location>
        <begin position="91"/>
        <end position="113"/>
    </location>
</feature>
<feature type="transmembrane region" description="Helical" evidence="1">
    <location>
        <begin position="6"/>
        <end position="22"/>
    </location>
</feature>
<keyword evidence="1" id="KW-0812">Transmembrane</keyword>
<dbReference type="Proteomes" id="UP000031967">
    <property type="component" value="Unassembled WGS sequence"/>
</dbReference>
<gene>
    <name evidence="2" type="ORF">SD70_16640</name>
</gene>
<sequence>MNHAVSLLFVVLAVGFGIYRRIRRTVGFQKLEPRRFIFRCVLFAAVGLLVLAMAVARPVLLAGDAVGIICGLTLAYYGIRHLKFEKREQGWYYRTHGIVEAIVLVLFIGRIAYRLIEMALLNPGVPNSAAAGGAGANPYGDLSRDPITSAVLFVIVSYYLTFFTYLLAKGKTLEAAGS</sequence>
<keyword evidence="3" id="KW-1185">Reference proteome</keyword>
<proteinExistence type="predicted"/>
<evidence type="ECO:0000313" key="2">
    <source>
        <dbReference type="EMBL" id="KIL40001.1"/>
    </source>
</evidence>
<dbReference type="InterPro" id="IPR058247">
    <property type="entry name" value="DUF1453"/>
</dbReference>
<evidence type="ECO:0008006" key="4">
    <source>
        <dbReference type="Google" id="ProtNLM"/>
    </source>
</evidence>
<feature type="transmembrane region" description="Helical" evidence="1">
    <location>
        <begin position="36"/>
        <end position="55"/>
    </location>
</feature>
<evidence type="ECO:0000313" key="3">
    <source>
        <dbReference type="Proteomes" id="UP000031967"/>
    </source>
</evidence>
<protein>
    <recommendedName>
        <fullName evidence="4">DUF1453 domain-containing protein</fullName>
    </recommendedName>
</protein>
<accession>A0ABR5AG26</accession>
<name>A0ABR5AG26_9BACL</name>
<dbReference type="RefSeq" id="WP_041048649.1">
    <property type="nucleotide sequence ID" value="NZ_JXAK01000028.1"/>
</dbReference>
<dbReference type="EMBL" id="JXAK01000028">
    <property type="protein sequence ID" value="KIL40001.1"/>
    <property type="molecule type" value="Genomic_DNA"/>
</dbReference>
<organism evidence="2 3">
    <name type="scientific">Gordoniibacillus kamchatkensis</name>
    <dbReference type="NCBI Taxonomy" id="1590651"/>
    <lineage>
        <taxon>Bacteria</taxon>
        <taxon>Bacillati</taxon>
        <taxon>Bacillota</taxon>
        <taxon>Bacilli</taxon>
        <taxon>Bacillales</taxon>
        <taxon>Paenibacillaceae</taxon>
        <taxon>Gordoniibacillus</taxon>
    </lineage>
</organism>
<reference evidence="2 3" key="1">
    <citation type="submission" date="2014-12" db="EMBL/GenBank/DDBJ databases">
        <title>Draft genome sequence of Paenibacillus kamchatkensis strain B-2647.</title>
        <authorList>
            <person name="Karlyshev A.V."/>
            <person name="Kudryashova E.B."/>
        </authorList>
    </citation>
    <scope>NUCLEOTIDE SEQUENCE [LARGE SCALE GENOMIC DNA]</scope>
    <source>
        <strain evidence="2 3">VKM B-2647</strain>
    </source>
</reference>
<keyword evidence="1" id="KW-0472">Membrane</keyword>